<protein>
    <submittedName>
        <fullName evidence="3">Aste57867_1196 protein</fullName>
    </submittedName>
</protein>
<dbReference type="EMBL" id="CAADRA010000084">
    <property type="protein sequence ID" value="VFT78416.1"/>
    <property type="molecule type" value="Genomic_DNA"/>
</dbReference>
<dbReference type="Proteomes" id="UP000332933">
    <property type="component" value="Unassembled WGS sequence"/>
</dbReference>
<evidence type="ECO:0000313" key="4">
    <source>
        <dbReference type="Proteomes" id="UP000332933"/>
    </source>
</evidence>
<dbReference type="AlphaFoldDB" id="A0A485K9Q2"/>
<reference evidence="3" key="1">
    <citation type="submission" date="2019-03" db="EMBL/GenBank/DDBJ databases">
        <authorList>
            <person name="Gaulin E."/>
            <person name="Dumas B."/>
        </authorList>
    </citation>
    <scope>NUCLEOTIDE SEQUENCE [LARGE SCALE GENOMIC DNA]</scope>
    <source>
        <strain evidence="3">CBS 568.67</strain>
    </source>
</reference>
<feature type="region of interest" description="Disordered" evidence="1">
    <location>
        <begin position="1"/>
        <end position="46"/>
    </location>
</feature>
<sequence>MTKASRKSSTKDAPTEASAEPVETRPVDGGPPHASSHASSVVLPPPPTAGTSGQLFPPIPIESYVHCLARHAALVAAFPLTASVLEVDMRQHMTNVLAEILDTTAASPDPLAASMTAVPSLRFVLRYLLYQEQSVWPQQEATPELVVGFSGVHVMLWRITRRVDALVAAAASHVEMDALDDLNAHLKLRLALLTECWSSAVTSTIETVWQADRDKAKTQYVNLLLQGLLRPMANFLLTVDDQTARVFLLTNLIDKTIDTTIETLVATVLKVTETDRRTLQRNIEELKVWIDSVHAPLSALASVKRLDRLFQEWSILGVDHKSRRSSFDVILDTLTADSIAKFYRHKSGAAMAVSMRHLSSKSPRK</sequence>
<accession>A0A485K9Q2</accession>
<name>A0A485K9Q2_9STRA</name>
<evidence type="ECO:0000313" key="3">
    <source>
        <dbReference type="EMBL" id="VFT78416.1"/>
    </source>
</evidence>
<evidence type="ECO:0000256" key="1">
    <source>
        <dbReference type="SAM" id="MobiDB-lite"/>
    </source>
</evidence>
<keyword evidence="4" id="KW-1185">Reference proteome</keyword>
<reference evidence="2" key="2">
    <citation type="submission" date="2019-06" db="EMBL/GenBank/DDBJ databases">
        <title>Genomics analysis of Aphanomyces spp. identifies a new class of oomycete effector associated with host adaptation.</title>
        <authorList>
            <person name="Gaulin E."/>
        </authorList>
    </citation>
    <scope>NUCLEOTIDE SEQUENCE</scope>
    <source>
        <strain evidence="2">CBS 578.67</strain>
    </source>
</reference>
<proteinExistence type="predicted"/>
<gene>
    <name evidence="3" type="primary">Aste57867_1196</name>
    <name evidence="2" type="ORF">As57867_001195</name>
    <name evidence="3" type="ORF">ASTE57867_1196</name>
</gene>
<dbReference type="EMBL" id="VJMH01000084">
    <property type="protein sequence ID" value="KAF0719217.1"/>
    <property type="molecule type" value="Genomic_DNA"/>
</dbReference>
<dbReference type="OrthoDB" id="61430at2759"/>
<organism evidence="3 4">
    <name type="scientific">Aphanomyces stellatus</name>
    <dbReference type="NCBI Taxonomy" id="120398"/>
    <lineage>
        <taxon>Eukaryota</taxon>
        <taxon>Sar</taxon>
        <taxon>Stramenopiles</taxon>
        <taxon>Oomycota</taxon>
        <taxon>Saprolegniomycetes</taxon>
        <taxon>Saprolegniales</taxon>
        <taxon>Verrucalvaceae</taxon>
        <taxon>Aphanomyces</taxon>
    </lineage>
</organism>
<evidence type="ECO:0000313" key="2">
    <source>
        <dbReference type="EMBL" id="KAF0719217.1"/>
    </source>
</evidence>